<evidence type="ECO:0008006" key="3">
    <source>
        <dbReference type="Google" id="ProtNLM"/>
    </source>
</evidence>
<proteinExistence type="predicted"/>
<name>A0A1X7RUE2_ZYMT9</name>
<organism evidence="1 2">
    <name type="scientific">Zymoseptoria tritici (strain ST99CH_3D7)</name>
    <dbReference type="NCBI Taxonomy" id="1276538"/>
    <lineage>
        <taxon>Eukaryota</taxon>
        <taxon>Fungi</taxon>
        <taxon>Dikarya</taxon>
        <taxon>Ascomycota</taxon>
        <taxon>Pezizomycotina</taxon>
        <taxon>Dothideomycetes</taxon>
        <taxon>Dothideomycetidae</taxon>
        <taxon>Mycosphaerellales</taxon>
        <taxon>Mycosphaerellaceae</taxon>
        <taxon>Zymoseptoria</taxon>
    </lineage>
</organism>
<dbReference type="EMBL" id="LT853696">
    <property type="protein sequence ID" value="SMQ51005.1"/>
    <property type="molecule type" value="Genomic_DNA"/>
</dbReference>
<dbReference type="Proteomes" id="UP000215127">
    <property type="component" value="Chromosome 5"/>
</dbReference>
<dbReference type="AlphaFoldDB" id="A0A1X7RUE2"/>
<gene>
    <name evidence="1" type="ORF">ZT3D7_G6158</name>
</gene>
<keyword evidence="2" id="KW-1185">Reference proteome</keyword>
<sequence length="421" mass="46525">MADAKLGSLAAKVVLDRGMKPHYGPADAVTGNVILSYMPYKSLFKSSVATADLFGPLKLEATLRGKIKISVKRDREFATDCGAPLFRQAFEIFDGSFKAEVGQKYEFPFTINFPDTVNGVALPPSFSLYFSDYPDKVDCAISYRVGCKFHMPGIDIKTSYADWNYSEPIVRLDYPRPPPSVFSTPVTTFHHKSVVQHSNLLPEAERPSGFRAKTKAAFKSNNYPTFACRLSCTELQYIYPGFTPAFVITLRRSDLETTATFIPDISLVSVKTDLIADTIVDTSGRLLASSTCSDSMTAQKLVWKADPANPFFLSKANDYTATVQTDKILGHTSTFSHTLVARSYHLRVNVSLKIAEQRVDFSRIFPVVMLPRPSDAVPYDYEETVEAGPSQIDRGEDEDADLPAYHEIEAAPPAVTKAVDG</sequence>
<reference evidence="1 2" key="1">
    <citation type="submission" date="2016-06" db="EMBL/GenBank/DDBJ databases">
        <authorList>
            <person name="Kjaerup R.B."/>
            <person name="Dalgaard T.S."/>
            <person name="Juul-Madsen H.R."/>
        </authorList>
    </citation>
    <scope>NUCLEOTIDE SEQUENCE [LARGE SCALE GENOMIC DNA]</scope>
</reference>
<dbReference type="InterPro" id="IPR014752">
    <property type="entry name" value="Arrestin-like_C"/>
</dbReference>
<evidence type="ECO:0000313" key="1">
    <source>
        <dbReference type="EMBL" id="SMQ51005.1"/>
    </source>
</evidence>
<accession>A0A1X7RUE2</accession>
<dbReference type="Gene3D" id="2.60.40.640">
    <property type="match status" value="1"/>
</dbReference>
<evidence type="ECO:0000313" key="2">
    <source>
        <dbReference type="Proteomes" id="UP000215127"/>
    </source>
</evidence>
<protein>
    <recommendedName>
        <fullName evidence="3">Arrestin-like N-terminal domain-containing protein</fullName>
    </recommendedName>
</protein>